<organism evidence="2 3">
    <name type="scientific">Glutamicibacter nicotianae</name>
    <name type="common">Arthrobacter nicotianae</name>
    <dbReference type="NCBI Taxonomy" id="37929"/>
    <lineage>
        <taxon>Bacteria</taxon>
        <taxon>Bacillati</taxon>
        <taxon>Actinomycetota</taxon>
        <taxon>Actinomycetes</taxon>
        <taxon>Micrococcales</taxon>
        <taxon>Micrococcaceae</taxon>
        <taxon>Glutamicibacter</taxon>
    </lineage>
</organism>
<name>A0ABQ0RI85_GLUNI</name>
<gene>
    <name evidence="2" type="ORF">ANI01nite_07410</name>
</gene>
<comment type="caution">
    <text evidence="2">The sequence shown here is derived from an EMBL/GenBank/DDBJ whole genome shotgun (WGS) entry which is preliminary data.</text>
</comment>
<feature type="transmembrane region" description="Helical" evidence="1">
    <location>
        <begin position="42"/>
        <end position="59"/>
    </location>
</feature>
<dbReference type="RefSeq" id="WP_141356109.1">
    <property type="nucleotide sequence ID" value="NZ_BAAAWM010000001.1"/>
</dbReference>
<accession>A0ABQ0RI85</accession>
<proteinExistence type="predicted"/>
<reference evidence="2 3" key="1">
    <citation type="submission" date="2019-06" db="EMBL/GenBank/DDBJ databases">
        <title>Whole genome shotgun sequence of Glutamicibacter nicotianae NBRC 14234.</title>
        <authorList>
            <person name="Hosoyama A."/>
            <person name="Uohara A."/>
            <person name="Ohji S."/>
            <person name="Ichikawa N."/>
        </authorList>
    </citation>
    <scope>NUCLEOTIDE SEQUENCE [LARGE SCALE GENOMIC DNA]</scope>
    <source>
        <strain evidence="2 3">NBRC 14234</strain>
    </source>
</reference>
<evidence type="ECO:0008006" key="4">
    <source>
        <dbReference type="Google" id="ProtNLM"/>
    </source>
</evidence>
<sequence length="119" mass="12862">MERPGNIGELPARSCDLPKDWTVKTRHSRGHRQARRTARAPGFYGTIVAGCAIMIRLAVLSKRQLRTTGKVSAIIRVTAIGSCIFYAWYSAGHVLASAAGILLGLADPVRIAAGRYSIQ</sequence>
<feature type="transmembrane region" description="Helical" evidence="1">
    <location>
        <begin position="95"/>
        <end position="113"/>
    </location>
</feature>
<keyword evidence="1" id="KW-0472">Membrane</keyword>
<keyword evidence="3" id="KW-1185">Reference proteome</keyword>
<evidence type="ECO:0000313" key="3">
    <source>
        <dbReference type="Proteomes" id="UP000316242"/>
    </source>
</evidence>
<dbReference type="EMBL" id="BJNE01000002">
    <property type="protein sequence ID" value="GEC11538.1"/>
    <property type="molecule type" value="Genomic_DNA"/>
</dbReference>
<protein>
    <recommendedName>
        <fullName evidence="4">Peptidase S54 rhomboid domain-containing protein</fullName>
    </recommendedName>
</protein>
<dbReference type="Proteomes" id="UP000316242">
    <property type="component" value="Unassembled WGS sequence"/>
</dbReference>
<keyword evidence="1" id="KW-1133">Transmembrane helix</keyword>
<keyword evidence="1" id="KW-0812">Transmembrane</keyword>
<evidence type="ECO:0000256" key="1">
    <source>
        <dbReference type="SAM" id="Phobius"/>
    </source>
</evidence>
<evidence type="ECO:0000313" key="2">
    <source>
        <dbReference type="EMBL" id="GEC11538.1"/>
    </source>
</evidence>